<dbReference type="GO" id="GO:0046872">
    <property type="term" value="F:metal ion binding"/>
    <property type="evidence" value="ECO:0007669"/>
    <property type="project" value="InterPro"/>
</dbReference>
<dbReference type="NCBIfam" id="TIGR00877">
    <property type="entry name" value="purD"/>
    <property type="match status" value="1"/>
</dbReference>
<comment type="cofactor">
    <cofactor evidence="2">
        <name>Mg(2+)</name>
        <dbReference type="ChEBI" id="CHEBI:18420"/>
    </cofactor>
</comment>
<dbReference type="GO" id="GO:0004637">
    <property type="term" value="F:phosphoribosylamine-glycine ligase activity"/>
    <property type="evidence" value="ECO:0007669"/>
    <property type="project" value="UniProtKB-EC"/>
</dbReference>
<dbReference type="PROSITE" id="PS00184">
    <property type="entry name" value="GARS"/>
    <property type="match status" value="1"/>
</dbReference>
<name>A0A1F5YM37_9BACT</name>
<dbReference type="InterPro" id="IPR000115">
    <property type="entry name" value="PRibGlycinamide_synth"/>
</dbReference>
<evidence type="ECO:0000256" key="6">
    <source>
        <dbReference type="ARBA" id="ARBA00022741"/>
    </source>
</evidence>
<dbReference type="SUPFAM" id="SSF56059">
    <property type="entry name" value="Glutathione synthetase ATP-binding domain-like"/>
    <property type="match status" value="1"/>
</dbReference>
<evidence type="ECO:0000256" key="4">
    <source>
        <dbReference type="ARBA" id="ARBA00013255"/>
    </source>
</evidence>
<comment type="cofactor">
    <cofactor evidence="1">
        <name>Mn(2+)</name>
        <dbReference type="ChEBI" id="CHEBI:29035"/>
    </cofactor>
</comment>
<dbReference type="STRING" id="1817867.A3F83_14240"/>
<dbReference type="EMBL" id="MFIX01000216">
    <property type="protein sequence ID" value="OGG01251.1"/>
    <property type="molecule type" value="Genomic_DNA"/>
</dbReference>
<dbReference type="GO" id="GO:0005524">
    <property type="term" value="F:ATP binding"/>
    <property type="evidence" value="ECO:0007669"/>
    <property type="project" value="UniProtKB-UniRule"/>
</dbReference>
<dbReference type="GO" id="GO:0006189">
    <property type="term" value="P:'de novo' IMP biosynthetic process"/>
    <property type="evidence" value="ECO:0007669"/>
    <property type="project" value="UniProtKB-UniPathway"/>
</dbReference>
<evidence type="ECO:0000313" key="16">
    <source>
        <dbReference type="Proteomes" id="UP000179129"/>
    </source>
</evidence>
<dbReference type="FunFam" id="3.90.600.10:FF:000001">
    <property type="entry name" value="Trifunctional purine biosynthetic protein adenosine-3"/>
    <property type="match status" value="1"/>
</dbReference>
<organism evidence="15 16">
    <name type="scientific">Candidatus Glassbacteria bacterium RIFCSPLOWO2_12_FULL_58_11</name>
    <dbReference type="NCBI Taxonomy" id="1817867"/>
    <lineage>
        <taxon>Bacteria</taxon>
        <taxon>Candidatus Glassiibacteriota</taxon>
    </lineage>
</organism>
<evidence type="ECO:0000256" key="9">
    <source>
        <dbReference type="ARBA" id="ARBA00038345"/>
    </source>
</evidence>
<keyword evidence="6 12" id="KW-0547">Nucleotide-binding</keyword>
<dbReference type="PROSITE" id="PS50975">
    <property type="entry name" value="ATP_GRASP"/>
    <property type="match status" value="1"/>
</dbReference>
<dbReference type="SMART" id="SM01210">
    <property type="entry name" value="GARS_C"/>
    <property type="match status" value="1"/>
</dbReference>
<dbReference type="PANTHER" id="PTHR43472:SF1">
    <property type="entry name" value="PHOSPHORIBOSYLAMINE--GLYCINE LIGASE, CHLOROPLASTIC"/>
    <property type="match status" value="1"/>
</dbReference>
<dbReference type="Gene3D" id="3.30.470.20">
    <property type="entry name" value="ATP-grasp fold, B domain"/>
    <property type="match status" value="1"/>
</dbReference>
<evidence type="ECO:0000256" key="2">
    <source>
        <dbReference type="ARBA" id="ARBA00001946"/>
    </source>
</evidence>
<dbReference type="InterPro" id="IPR020561">
    <property type="entry name" value="PRibGlycinamid_synth_ATP-grasp"/>
</dbReference>
<comment type="caution">
    <text evidence="15">The sequence shown here is derived from an EMBL/GenBank/DDBJ whole genome shotgun (WGS) entry which is preliminary data.</text>
</comment>
<dbReference type="InterPro" id="IPR037123">
    <property type="entry name" value="PRibGlycinamide_synth_C_sf"/>
</dbReference>
<evidence type="ECO:0000256" key="10">
    <source>
        <dbReference type="ARBA" id="ARBA00042242"/>
    </source>
</evidence>
<gene>
    <name evidence="15" type="ORF">A3F83_14240</name>
</gene>
<dbReference type="UniPathway" id="UPA00074">
    <property type="reaction ID" value="UER00125"/>
</dbReference>
<accession>A0A1F5YM37</accession>
<sequence length="262" mass="27508">MGERAFGTAGDAVVIEELMAGEELSLLALTDGKNVLPLAPSQDHKPVGEGDSGPNTGGMGAYAPVTIAGDKLVQDIVQRIMEPVVEELARRGMPYRGCLYAGLMLTLQGPKVVEFNCRFGDPETQAVVPLIEGDLVELMLESAGGSLAGAALAARPGAAVCVVLASGGYPGNYEKGKPITFDPALDQDQDLVIFHAGTARKDGRVVTAGGRVLGVTGLGENVSQAAAKAYQGLEMISFEGMYCRRDIARREINRLHTPGNRN</sequence>
<dbReference type="SUPFAM" id="SSF51246">
    <property type="entry name" value="Rudiment single hybrid motif"/>
    <property type="match status" value="1"/>
</dbReference>
<evidence type="ECO:0000256" key="1">
    <source>
        <dbReference type="ARBA" id="ARBA00001936"/>
    </source>
</evidence>
<dbReference type="InterPro" id="IPR011761">
    <property type="entry name" value="ATP-grasp"/>
</dbReference>
<feature type="domain" description="ATP-grasp" evidence="14">
    <location>
        <begin position="13"/>
        <end position="144"/>
    </location>
</feature>
<proteinExistence type="inferred from homology"/>
<keyword evidence="7" id="KW-0658">Purine biosynthesis</keyword>
<evidence type="ECO:0000256" key="11">
    <source>
        <dbReference type="ARBA" id="ARBA00042864"/>
    </source>
</evidence>
<dbReference type="PANTHER" id="PTHR43472">
    <property type="entry name" value="PHOSPHORIBOSYLAMINE--GLYCINE LIGASE"/>
    <property type="match status" value="1"/>
</dbReference>
<comment type="similarity">
    <text evidence="9">Belongs to the GARS family.</text>
</comment>
<evidence type="ECO:0000256" key="3">
    <source>
        <dbReference type="ARBA" id="ARBA00005174"/>
    </source>
</evidence>
<evidence type="ECO:0000259" key="14">
    <source>
        <dbReference type="PROSITE" id="PS50975"/>
    </source>
</evidence>
<keyword evidence="5 15" id="KW-0436">Ligase</keyword>
<dbReference type="Gene3D" id="3.90.600.10">
    <property type="entry name" value="Phosphoribosylglycinamide synthetase, C-terminal domain"/>
    <property type="match status" value="1"/>
</dbReference>
<keyword evidence="8 12" id="KW-0067">ATP-binding</keyword>
<evidence type="ECO:0000256" key="12">
    <source>
        <dbReference type="PROSITE-ProRule" id="PRU00409"/>
    </source>
</evidence>
<dbReference type="Pfam" id="PF02843">
    <property type="entry name" value="GARS_C"/>
    <property type="match status" value="1"/>
</dbReference>
<evidence type="ECO:0000256" key="13">
    <source>
        <dbReference type="SAM" id="MobiDB-lite"/>
    </source>
</evidence>
<protein>
    <recommendedName>
        <fullName evidence="4">phosphoribosylamine--glycine ligase</fullName>
        <ecNumber evidence="4">6.3.4.13</ecNumber>
    </recommendedName>
    <alternativeName>
        <fullName evidence="10">Glycinamide ribonucleotide synthetase</fullName>
    </alternativeName>
    <alternativeName>
        <fullName evidence="11">Phosphoribosylglycinamide synthetase</fullName>
    </alternativeName>
</protein>
<dbReference type="GO" id="GO:0009113">
    <property type="term" value="P:purine nucleobase biosynthetic process"/>
    <property type="evidence" value="ECO:0007669"/>
    <property type="project" value="InterPro"/>
</dbReference>
<dbReference type="EC" id="6.3.4.13" evidence="4"/>
<dbReference type="AlphaFoldDB" id="A0A1F5YM37"/>
<evidence type="ECO:0000256" key="7">
    <source>
        <dbReference type="ARBA" id="ARBA00022755"/>
    </source>
</evidence>
<feature type="region of interest" description="Disordered" evidence="13">
    <location>
        <begin position="38"/>
        <end position="58"/>
    </location>
</feature>
<dbReference type="InterPro" id="IPR011054">
    <property type="entry name" value="Rudment_hybrid_motif"/>
</dbReference>
<reference evidence="15 16" key="1">
    <citation type="journal article" date="2016" name="Nat. Commun.">
        <title>Thousands of microbial genomes shed light on interconnected biogeochemical processes in an aquifer system.</title>
        <authorList>
            <person name="Anantharaman K."/>
            <person name="Brown C.T."/>
            <person name="Hug L.A."/>
            <person name="Sharon I."/>
            <person name="Castelle C.J."/>
            <person name="Probst A.J."/>
            <person name="Thomas B.C."/>
            <person name="Singh A."/>
            <person name="Wilkins M.J."/>
            <person name="Karaoz U."/>
            <person name="Brodie E.L."/>
            <person name="Williams K.H."/>
            <person name="Hubbard S.S."/>
            <person name="Banfield J.F."/>
        </authorList>
    </citation>
    <scope>NUCLEOTIDE SEQUENCE [LARGE SCALE GENOMIC DNA]</scope>
</reference>
<comment type="pathway">
    <text evidence="3">Purine metabolism; IMP biosynthesis via de novo pathway; N(1)-(5-phospho-D-ribosyl)glycinamide from 5-phospho-alpha-D-ribose 1-diphosphate: step 2/2.</text>
</comment>
<dbReference type="Pfam" id="PF01071">
    <property type="entry name" value="GARS_A"/>
    <property type="match status" value="1"/>
</dbReference>
<dbReference type="InterPro" id="IPR020559">
    <property type="entry name" value="PRibGlycinamide_synth_CS"/>
</dbReference>
<dbReference type="InterPro" id="IPR020560">
    <property type="entry name" value="PRibGlycinamide_synth_C-dom"/>
</dbReference>
<dbReference type="Proteomes" id="UP000179129">
    <property type="component" value="Unassembled WGS sequence"/>
</dbReference>
<evidence type="ECO:0000313" key="15">
    <source>
        <dbReference type="EMBL" id="OGG01251.1"/>
    </source>
</evidence>
<evidence type="ECO:0000256" key="5">
    <source>
        <dbReference type="ARBA" id="ARBA00022598"/>
    </source>
</evidence>
<evidence type="ECO:0000256" key="8">
    <source>
        <dbReference type="ARBA" id="ARBA00022840"/>
    </source>
</evidence>
<dbReference type="SMART" id="SM01209">
    <property type="entry name" value="GARS_A"/>
    <property type="match status" value="1"/>
</dbReference>